<comment type="caution">
    <text evidence="3">The sequence shown here is derived from an EMBL/GenBank/DDBJ whole genome shotgun (WGS) entry which is preliminary data.</text>
</comment>
<keyword evidence="1" id="KW-0175">Coiled coil</keyword>
<accession>A0ABD2PTD9</accession>
<evidence type="ECO:0000313" key="4">
    <source>
        <dbReference type="Proteomes" id="UP001626550"/>
    </source>
</evidence>
<protein>
    <submittedName>
        <fullName evidence="3">Uncharacterized protein</fullName>
    </submittedName>
</protein>
<evidence type="ECO:0000256" key="2">
    <source>
        <dbReference type="ARBA" id="ARBA00025794"/>
    </source>
</evidence>
<dbReference type="InterPro" id="IPR040351">
    <property type="entry name" value="RAB3IL/RAB3IP/Sec2"/>
</dbReference>
<evidence type="ECO:0000256" key="1">
    <source>
        <dbReference type="ARBA" id="ARBA00023054"/>
    </source>
</evidence>
<dbReference type="Proteomes" id="UP001626550">
    <property type="component" value="Unassembled WGS sequence"/>
</dbReference>
<sequence>MSSKKTNKYMRRGSDSLSSYPRQMTIISDPLPPVASYTSKVILSEDMRKKSIPFEKSVSEVRVHKLSRGNMLKKMLEGHGLPENVEPWRFDEFVNWYENGCDLTQFKTLCADTYDDEDSDSSVDSDCDVTIFTEPEQVDTRKIKLVKKFSYSSSAYSSPGHGAKPNKFILRLFEEVVQPAMQFDDAKLTNQLLMALPHKQITISPLKDTVRIMVYSSVDQDEPEGDTCPLVQGHQGKYALTIESSRKYRNGNGYRSHSISKLARDRIASVINLYVSLCQIKQNAQEIKDREGRETYSTMEKTFQTIQKHKLSIDLARLGFGLPDYVNPILKSYVETLEKECLEAQASIFEESNRKIQSVLHVESVATKRAIEKEQENEVLRAECQALKVLIQNMDSDQMENYSKSSDDSRKPNTFLRRVSNIAYPEMNHSLDRATSRSSICYSLSSPPRIRREAFFRKVSLVKSRSRLDISSSPQPPSRPDLFNMLLEGHGYPDNVPTWQFLVRAVSAANCN</sequence>
<dbReference type="PANTHER" id="PTHR14430">
    <property type="entry name" value="RABIN3-RELATED"/>
    <property type="match status" value="1"/>
</dbReference>
<reference evidence="3 4" key="1">
    <citation type="submission" date="2024-11" db="EMBL/GenBank/DDBJ databases">
        <title>Adaptive evolution of stress response genes in parasites aligns with host niche diversity.</title>
        <authorList>
            <person name="Hahn C."/>
            <person name="Resl P."/>
        </authorList>
    </citation>
    <scope>NUCLEOTIDE SEQUENCE [LARGE SCALE GENOMIC DNA]</scope>
    <source>
        <strain evidence="3">EGGRZ-B1_66</strain>
        <tissue evidence="3">Body</tissue>
    </source>
</reference>
<name>A0ABD2PTD9_9PLAT</name>
<dbReference type="EMBL" id="JBJKFK010003033">
    <property type="protein sequence ID" value="KAL3310348.1"/>
    <property type="molecule type" value="Genomic_DNA"/>
</dbReference>
<proteinExistence type="inferred from homology"/>
<dbReference type="AlphaFoldDB" id="A0ABD2PTD9"/>
<keyword evidence="4" id="KW-1185">Reference proteome</keyword>
<dbReference type="PANTHER" id="PTHR14430:SF4">
    <property type="entry name" value="GDP_GTP EXCHANGE FACTOR SEC2 N-TERMINAL DOMAIN-CONTAINING PROTEIN"/>
    <property type="match status" value="1"/>
</dbReference>
<comment type="similarity">
    <text evidence="2">Belongs to the SEC2 family.</text>
</comment>
<organism evidence="3 4">
    <name type="scientific">Cichlidogyrus casuarinus</name>
    <dbReference type="NCBI Taxonomy" id="1844966"/>
    <lineage>
        <taxon>Eukaryota</taxon>
        <taxon>Metazoa</taxon>
        <taxon>Spiralia</taxon>
        <taxon>Lophotrochozoa</taxon>
        <taxon>Platyhelminthes</taxon>
        <taxon>Monogenea</taxon>
        <taxon>Monopisthocotylea</taxon>
        <taxon>Dactylogyridea</taxon>
        <taxon>Ancyrocephalidae</taxon>
        <taxon>Cichlidogyrus</taxon>
    </lineage>
</organism>
<dbReference type="Pfam" id="PF25555">
    <property type="entry name" value="RAB3A-like_C"/>
    <property type="match status" value="1"/>
</dbReference>
<evidence type="ECO:0000313" key="3">
    <source>
        <dbReference type="EMBL" id="KAL3310348.1"/>
    </source>
</evidence>
<gene>
    <name evidence="3" type="ORF">Ciccas_011088</name>
</gene>